<name>A0A0J1GXL9_9GAMM</name>
<proteinExistence type="predicted"/>
<dbReference type="EMBL" id="LDOT01000022">
    <property type="protein sequence ID" value="KLV04410.1"/>
    <property type="molecule type" value="Genomic_DNA"/>
</dbReference>
<sequence>MLIPYHFIEYALPQTSVESSQSIGKCYKELPGVWPCQPKLAGLALRYRSQPGSLSQVLHLTAGRSLQQMIGNTLIGIDPYVPHNVGGQVRQLNADTTMDMPPLGILTLKVQLNEKNRKT</sequence>
<organism evidence="1 2">
    <name type="scientific">Photobacterium aquae</name>
    <dbReference type="NCBI Taxonomy" id="1195763"/>
    <lineage>
        <taxon>Bacteria</taxon>
        <taxon>Pseudomonadati</taxon>
        <taxon>Pseudomonadota</taxon>
        <taxon>Gammaproteobacteria</taxon>
        <taxon>Vibrionales</taxon>
        <taxon>Vibrionaceae</taxon>
        <taxon>Photobacterium</taxon>
    </lineage>
</organism>
<dbReference type="PATRIC" id="fig|1195763.3.peg.3151"/>
<evidence type="ECO:0000313" key="1">
    <source>
        <dbReference type="EMBL" id="KLV04410.1"/>
    </source>
</evidence>
<dbReference type="AlphaFoldDB" id="A0A0J1GXL9"/>
<comment type="caution">
    <text evidence="1">The sequence shown here is derived from an EMBL/GenBank/DDBJ whole genome shotgun (WGS) entry which is preliminary data.</text>
</comment>
<protein>
    <submittedName>
        <fullName evidence="1">Uncharacterized protein</fullName>
    </submittedName>
</protein>
<gene>
    <name evidence="1" type="ORF">ABT56_14830</name>
</gene>
<dbReference type="Proteomes" id="UP000036097">
    <property type="component" value="Unassembled WGS sequence"/>
</dbReference>
<evidence type="ECO:0000313" key="2">
    <source>
        <dbReference type="Proteomes" id="UP000036097"/>
    </source>
</evidence>
<accession>A0A0J1GXL9</accession>
<keyword evidence="2" id="KW-1185">Reference proteome</keyword>
<reference evidence="1 2" key="1">
    <citation type="submission" date="2015-05" db="EMBL/GenBank/DDBJ databases">
        <title>Photobacterium galathea sp. nov.</title>
        <authorList>
            <person name="Machado H."/>
            <person name="Gram L."/>
        </authorList>
    </citation>
    <scope>NUCLEOTIDE SEQUENCE [LARGE SCALE GENOMIC DNA]</scope>
    <source>
        <strain evidence="1 2">CGMCC 1.12159</strain>
    </source>
</reference>